<dbReference type="EMBL" id="HACG01038215">
    <property type="protein sequence ID" value="CEK85080.1"/>
    <property type="molecule type" value="Transcribed_RNA"/>
</dbReference>
<gene>
    <name evidence="1" type="primary">ORF146181</name>
</gene>
<sequence length="50" mass="5878">MIVSSNAEFVMKALHLLLYLDGYFCKDLYVYMLLSAKMTNVEVMNEIKRQ</sequence>
<accession>A0A0B7AYY2</accession>
<dbReference type="AlphaFoldDB" id="A0A0B7AYY2"/>
<reference evidence="1" key="1">
    <citation type="submission" date="2014-12" db="EMBL/GenBank/DDBJ databases">
        <title>Insight into the proteome of Arion vulgaris.</title>
        <authorList>
            <person name="Aradska J."/>
            <person name="Bulat T."/>
            <person name="Smidak R."/>
            <person name="Sarate P."/>
            <person name="Gangsoo J."/>
            <person name="Sialana F."/>
            <person name="Bilban M."/>
            <person name="Lubec G."/>
        </authorList>
    </citation>
    <scope>NUCLEOTIDE SEQUENCE</scope>
    <source>
        <tissue evidence="1">Skin</tissue>
    </source>
</reference>
<organism evidence="1">
    <name type="scientific">Arion vulgaris</name>
    <dbReference type="NCBI Taxonomy" id="1028688"/>
    <lineage>
        <taxon>Eukaryota</taxon>
        <taxon>Metazoa</taxon>
        <taxon>Spiralia</taxon>
        <taxon>Lophotrochozoa</taxon>
        <taxon>Mollusca</taxon>
        <taxon>Gastropoda</taxon>
        <taxon>Heterobranchia</taxon>
        <taxon>Euthyneura</taxon>
        <taxon>Panpulmonata</taxon>
        <taxon>Eupulmonata</taxon>
        <taxon>Stylommatophora</taxon>
        <taxon>Helicina</taxon>
        <taxon>Arionoidea</taxon>
        <taxon>Arionidae</taxon>
        <taxon>Arion</taxon>
    </lineage>
</organism>
<protein>
    <submittedName>
        <fullName evidence="1">Uncharacterized protein</fullName>
    </submittedName>
</protein>
<proteinExistence type="predicted"/>
<evidence type="ECO:0000313" key="1">
    <source>
        <dbReference type="EMBL" id="CEK85080.1"/>
    </source>
</evidence>
<name>A0A0B7AYY2_9EUPU</name>